<dbReference type="GO" id="GO:0016491">
    <property type="term" value="F:oxidoreductase activity"/>
    <property type="evidence" value="ECO:0007669"/>
    <property type="project" value="InterPro"/>
</dbReference>
<comment type="caution">
    <text evidence="3">The sequence shown here is derived from an EMBL/GenBank/DDBJ whole genome shotgun (WGS) entry which is preliminary data.</text>
</comment>
<accession>A0A931MK26</accession>
<sequence>MPPAQARTSEASPTSGNKQTGHAARQAGPSIDFTAPAGAPAWYEPDSLAWQVYKNPVSLFIGGITAVLLELGEPRVREGVWGHSIFPSDPITRLRRTGLATHVSVYAPREVASRLIGGVVRMHEKVRGTTPDGEPYHANDPVLLDWVQATVGYGFMEAYAKWARPLDDAQRDRFYAESEPIARLFGATGAPLGLDAQRACFEAMRPRIVAHPIVFEFLAIMERTAAVPMMLRPFQRMMIRAAIATLPEWTRRQLDLTGPRWELARWQQRLIRSLGAAFERIPIRNAPPSQACRRMGLPHDWLYRRRPS</sequence>
<name>A0A931MK26_9SPHN</name>
<dbReference type="PANTHER" id="PTHR36151:SF3">
    <property type="entry name" value="ER-BOUND OXYGENASE MPAB_MPAB'_RUBBER OXYGENASE CATALYTIC DOMAIN-CONTAINING PROTEIN"/>
    <property type="match status" value="1"/>
</dbReference>
<feature type="domain" description="ER-bound oxygenase mpaB/mpaB'/Rubber oxygenase catalytic" evidence="2">
    <location>
        <begin position="50"/>
        <end position="270"/>
    </location>
</feature>
<dbReference type="Pfam" id="PF09995">
    <property type="entry name" value="MPAB_Lcp_cat"/>
    <property type="match status" value="1"/>
</dbReference>
<dbReference type="Proteomes" id="UP000617634">
    <property type="component" value="Unassembled WGS sequence"/>
</dbReference>
<evidence type="ECO:0000259" key="2">
    <source>
        <dbReference type="Pfam" id="PF09995"/>
    </source>
</evidence>
<evidence type="ECO:0000256" key="1">
    <source>
        <dbReference type="SAM" id="MobiDB-lite"/>
    </source>
</evidence>
<dbReference type="InterPro" id="IPR018713">
    <property type="entry name" value="MPAB/Lcp_cat_dom"/>
</dbReference>
<gene>
    <name evidence="3" type="ORF">I5E68_03560</name>
</gene>
<dbReference type="PANTHER" id="PTHR36151">
    <property type="entry name" value="BLR2777 PROTEIN"/>
    <property type="match status" value="1"/>
</dbReference>
<evidence type="ECO:0000313" key="4">
    <source>
        <dbReference type="Proteomes" id="UP000617634"/>
    </source>
</evidence>
<proteinExistence type="predicted"/>
<evidence type="ECO:0000313" key="3">
    <source>
        <dbReference type="EMBL" id="MBH0112029.1"/>
    </source>
</evidence>
<organism evidence="3 4">
    <name type="scientific">Novosphingobium aureum</name>
    <dbReference type="NCBI Taxonomy" id="2792964"/>
    <lineage>
        <taxon>Bacteria</taxon>
        <taxon>Pseudomonadati</taxon>
        <taxon>Pseudomonadota</taxon>
        <taxon>Alphaproteobacteria</taxon>
        <taxon>Sphingomonadales</taxon>
        <taxon>Sphingomonadaceae</taxon>
        <taxon>Novosphingobium</taxon>
    </lineage>
</organism>
<protein>
    <submittedName>
        <fullName evidence="3">DUF2236 domain-containing protein</fullName>
    </submittedName>
</protein>
<feature type="region of interest" description="Disordered" evidence="1">
    <location>
        <begin position="1"/>
        <end position="31"/>
    </location>
</feature>
<reference evidence="3" key="1">
    <citation type="submission" date="2020-11" db="EMBL/GenBank/DDBJ databases">
        <title>Novosphingobium aureum sp. nov., a marine bacterium isolated from sediment of a salt flat.</title>
        <authorList>
            <person name="Yoo Y."/>
            <person name="Kim J.-J."/>
        </authorList>
    </citation>
    <scope>NUCLEOTIDE SEQUENCE</scope>
    <source>
        <strain evidence="3">YJ-S2-02</strain>
    </source>
</reference>
<dbReference type="EMBL" id="JADZGI010000001">
    <property type="protein sequence ID" value="MBH0112029.1"/>
    <property type="molecule type" value="Genomic_DNA"/>
</dbReference>
<dbReference type="AlphaFoldDB" id="A0A931MK26"/>
<dbReference type="RefSeq" id="WP_197160842.1">
    <property type="nucleotide sequence ID" value="NZ_JADZGI010000001.1"/>
</dbReference>
<feature type="compositionally biased region" description="Polar residues" evidence="1">
    <location>
        <begin position="1"/>
        <end position="20"/>
    </location>
</feature>
<keyword evidence="4" id="KW-1185">Reference proteome</keyword>